<keyword evidence="2 10" id="KW-0929">Antimicrobial</keyword>
<gene>
    <name evidence="12" type="ORF">UFOVP386_11</name>
</gene>
<keyword evidence="9 10" id="KW-0326">Glycosidase</keyword>
<dbReference type="EC" id="3.2.1.17" evidence="10"/>
<dbReference type="HAMAP" id="MF_04110">
    <property type="entry name" value="ENDOLYSIN_T4"/>
    <property type="match status" value="1"/>
</dbReference>
<name>A0A6J7X153_9CAUD</name>
<organism evidence="12">
    <name type="scientific">uncultured Caudovirales phage</name>
    <dbReference type="NCBI Taxonomy" id="2100421"/>
    <lineage>
        <taxon>Viruses</taxon>
        <taxon>Duplodnaviria</taxon>
        <taxon>Heunggongvirae</taxon>
        <taxon>Uroviricota</taxon>
        <taxon>Caudoviricetes</taxon>
        <taxon>Peduoviridae</taxon>
        <taxon>Maltschvirus</taxon>
        <taxon>Maltschvirus maltsch</taxon>
    </lineage>
</organism>
<comment type="function">
    <text evidence="10">Endolysin with lysozyme activity that degrades host peptidoglycans and participates with the holin and spanin proteins in the sequential events which lead to the programmed host cell lysis releasing the mature viral particles. Once the holin has permeabilized the host cell membrane, the endolysin can reach the periplasm and break down the peptidoglycan layer.</text>
</comment>
<dbReference type="PANTHER" id="PTHR38107:SF3">
    <property type="entry name" value="LYSOZYME RRRD-RELATED"/>
    <property type="match status" value="1"/>
</dbReference>
<dbReference type="InterPro" id="IPR033907">
    <property type="entry name" value="Endolysin_autolysin"/>
</dbReference>
<evidence type="ECO:0000256" key="6">
    <source>
        <dbReference type="ARBA" id="ARBA00022852"/>
    </source>
</evidence>
<evidence type="ECO:0000256" key="5">
    <source>
        <dbReference type="ARBA" id="ARBA00022801"/>
    </source>
</evidence>
<dbReference type="Gene3D" id="1.10.530.40">
    <property type="match status" value="1"/>
</dbReference>
<keyword evidence="5 10" id="KW-0378">Hydrolase</keyword>
<feature type="active site" description="Proton donor/acceptor" evidence="10">
    <location>
        <position position="17"/>
    </location>
</feature>
<dbReference type="InterPro" id="IPR023347">
    <property type="entry name" value="Lysozyme_dom_sf"/>
</dbReference>
<reference evidence="12" key="1">
    <citation type="submission" date="2020-05" db="EMBL/GenBank/DDBJ databases">
        <authorList>
            <person name="Chiriac C."/>
            <person name="Salcher M."/>
            <person name="Ghai R."/>
            <person name="Kavagutti S V."/>
        </authorList>
    </citation>
    <scope>NUCLEOTIDE SEQUENCE</scope>
</reference>
<evidence type="ECO:0000256" key="3">
    <source>
        <dbReference type="ARBA" id="ARBA00022612"/>
    </source>
</evidence>
<evidence type="ECO:0000256" key="9">
    <source>
        <dbReference type="ARBA" id="ARBA00023295"/>
    </source>
</evidence>
<comment type="catalytic activity">
    <reaction evidence="1 10 11">
        <text>Hydrolysis of (1-&gt;4)-beta-linkages between N-acetylmuramic acid and N-acetyl-D-glucosamine residues in a peptidoglycan and between N-acetyl-D-glucosamine residues in chitodextrins.</text>
        <dbReference type="EC" id="3.2.1.17"/>
    </reaction>
</comment>
<dbReference type="SUPFAM" id="SSF53955">
    <property type="entry name" value="Lysozyme-like"/>
    <property type="match status" value="1"/>
</dbReference>
<dbReference type="PANTHER" id="PTHR38107">
    <property type="match status" value="1"/>
</dbReference>
<comment type="similarity">
    <text evidence="10 11">Belongs to the glycosyl hydrolase 24 family.</text>
</comment>
<dbReference type="InterPro" id="IPR023346">
    <property type="entry name" value="Lysozyme-like_dom_sf"/>
</dbReference>
<keyword evidence="8 10" id="KW-1035">Host cytoplasm</keyword>
<protein>
    <recommendedName>
        <fullName evidence="10">Endolysin</fullName>
        <ecNumber evidence="10">3.2.1.17</ecNumber>
    </recommendedName>
    <alternativeName>
        <fullName evidence="10">Lysis protein</fullName>
    </alternativeName>
    <alternativeName>
        <fullName evidence="10">Lysozyme</fullName>
    </alternativeName>
    <alternativeName>
        <fullName evidence="10">Muramidase</fullName>
    </alternativeName>
</protein>
<dbReference type="InterPro" id="IPR051018">
    <property type="entry name" value="Bacteriophage_GH24"/>
</dbReference>
<dbReference type="GO" id="GO:0016998">
    <property type="term" value="P:cell wall macromolecule catabolic process"/>
    <property type="evidence" value="ECO:0007669"/>
    <property type="project" value="InterPro"/>
</dbReference>
<evidence type="ECO:0000256" key="11">
    <source>
        <dbReference type="RuleBase" id="RU003788"/>
    </source>
</evidence>
<dbReference type="GO" id="GO:0003796">
    <property type="term" value="F:lysozyme activity"/>
    <property type="evidence" value="ECO:0007669"/>
    <property type="project" value="UniProtKB-UniRule"/>
</dbReference>
<dbReference type="GO" id="GO:0044659">
    <property type="term" value="P:viral release from host cell by cytolysis"/>
    <property type="evidence" value="ECO:0007669"/>
    <property type="project" value="UniProtKB-UniRule"/>
</dbReference>
<dbReference type="GO" id="GO:0030430">
    <property type="term" value="C:host cell cytoplasm"/>
    <property type="evidence" value="ECO:0007669"/>
    <property type="project" value="UniProtKB-SubCell"/>
</dbReference>
<feature type="active site" description="Proton donor/acceptor" evidence="10">
    <location>
        <position position="26"/>
    </location>
</feature>
<keyword evidence="4 10" id="KW-0081">Bacteriolytic enzyme</keyword>
<sequence length="151" mass="17067">MSMRIIKKGIDIIKKYEGFSKAPYLCPSGIPTIGYGSTFYADGKKVTIHDKPISEEDATQILIYVIDDFSKKVIKMLKKELNENQFNALISIAYNIGTGALSKSTLLKKININPDDKSIRDEFLKWNRGGGKVLNGLVKRRLEESELYFTI</sequence>
<dbReference type="GO" id="GO:0042742">
    <property type="term" value="P:defense response to bacterium"/>
    <property type="evidence" value="ECO:0007669"/>
    <property type="project" value="UniProtKB-KW"/>
</dbReference>
<accession>A0A6J7X153</accession>
<keyword evidence="7 10" id="KW-0578">Host cell lysis by virus</keyword>
<dbReference type="InterPro" id="IPR034690">
    <property type="entry name" value="Endolysin_T4_type"/>
</dbReference>
<dbReference type="EMBL" id="LR798330">
    <property type="protein sequence ID" value="CAB5223925.1"/>
    <property type="molecule type" value="Genomic_DNA"/>
</dbReference>
<comment type="subcellular location">
    <subcellularLocation>
        <location evidence="10">Host cytoplasm</location>
    </subcellularLocation>
    <text evidence="10">The endolysin is cytoplasmic, but can reach the periplasmic space with the help of the holins which disrupt the host cell membrane.</text>
</comment>
<evidence type="ECO:0000313" key="12">
    <source>
        <dbReference type="EMBL" id="CAB5223925.1"/>
    </source>
</evidence>
<dbReference type="Pfam" id="PF00959">
    <property type="entry name" value="Phage_lysozyme"/>
    <property type="match status" value="1"/>
</dbReference>
<proteinExistence type="inferred from homology"/>
<keyword evidence="3 10" id="KW-1188">Viral release from host cell</keyword>
<dbReference type="InterPro" id="IPR002196">
    <property type="entry name" value="Glyco_hydro_24"/>
</dbReference>
<evidence type="ECO:0000256" key="10">
    <source>
        <dbReference type="HAMAP-Rule" id="MF_04110"/>
    </source>
</evidence>
<evidence type="ECO:0000256" key="2">
    <source>
        <dbReference type="ARBA" id="ARBA00022529"/>
    </source>
</evidence>
<evidence type="ECO:0000256" key="7">
    <source>
        <dbReference type="ARBA" id="ARBA00023142"/>
    </source>
</evidence>
<evidence type="ECO:0000256" key="4">
    <source>
        <dbReference type="ARBA" id="ARBA00022638"/>
    </source>
</evidence>
<evidence type="ECO:0000256" key="8">
    <source>
        <dbReference type="ARBA" id="ARBA00023200"/>
    </source>
</evidence>
<dbReference type="CDD" id="cd00737">
    <property type="entry name" value="lyz_endolysin_autolysin"/>
    <property type="match status" value="1"/>
</dbReference>
<keyword evidence="6 10" id="KW-0204">Cytolysis</keyword>
<evidence type="ECO:0000256" key="1">
    <source>
        <dbReference type="ARBA" id="ARBA00000632"/>
    </source>
</evidence>
<dbReference type="GO" id="GO:0009253">
    <property type="term" value="P:peptidoglycan catabolic process"/>
    <property type="evidence" value="ECO:0007669"/>
    <property type="project" value="UniProtKB-UniRule"/>
</dbReference>